<accession>A0AAD7XI33</accession>
<dbReference type="GO" id="GO:0016020">
    <property type="term" value="C:membrane"/>
    <property type="evidence" value="ECO:0007669"/>
    <property type="project" value="UniProtKB-SubCell"/>
</dbReference>
<evidence type="ECO:0000256" key="4">
    <source>
        <dbReference type="ARBA" id="ARBA00023157"/>
    </source>
</evidence>
<dbReference type="PANTHER" id="PTHR48261:SF2">
    <property type="entry name" value="ACETYLGLUCOSAMINYLTRANSFERASE"/>
    <property type="match status" value="1"/>
</dbReference>
<dbReference type="InterPro" id="IPR029044">
    <property type="entry name" value="Nucleotide-diphossugar_trans"/>
</dbReference>
<dbReference type="AlphaFoldDB" id="A0AAD7XI33"/>
<dbReference type="Proteomes" id="UP001230188">
    <property type="component" value="Unassembled WGS sequence"/>
</dbReference>
<sequence length="472" mass="53464">MLIIKVVVATLLMRVIEGSLVASMREYCVCRANETGVGEPQKLGLGPMFGRSCDVDAGALEARASDPPKLTVVVMAYLPEMAWRLDELVCAYSRTPAVVAKVLVIWNGPNDGAPTSLTCGSEWRETRSGRRGALGSSSVEIVVQERNTLLNRYRHAARIKTEAVLLQDDDVVHSPTALRAFAWMHLAAPRQILGVPPERDYEHRPEREAKYQFAYIFHPRGGPYSFLLGQTSILSKSYLNQFLAGAPRSSLSYILSHKPTCEDLTLHFFVANATKLPPAVFADLRPRMVSGPKTAQMHSSTRKRAWNNRRARCLDRLVKDFGGGIPLKKSRCRLQGNFSARRDPILSRAYDLPVAATDDVAPSPRRRERKKRHLPPLPPEEEEAEEEEESRVARPDDDDDDEEPRREEVPAPQGENFSTEHDAPSARRRRQRRRPNKKKKQQERLLLLERRTFFQSPNDRRADLVAPSRLYY</sequence>
<evidence type="ECO:0000256" key="2">
    <source>
        <dbReference type="ARBA" id="ARBA00022679"/>
    </source>
</evidence>
<reference evidence="8" key="1">
    <citation type="submission" date="2023-01" db="EMBL/GenBank/DDBJ databases">
        <title>Metagenome sequencing of chrysophaentin producing Chrysophaeum taylorii.</title>
        <authorList>
            <person name="Davison J."/>
            <person name="Bewley C."/>
        </authorList>
    </citation>
    <scope>NUCLEOTIDE SEQUENCE</scope>
    <source>
        <strain evidence="8">NIES-1699</strain>
    </source>
</reference>
<evidence type="ECO:0000313" key="8">
    <source>
        <dbReference type="EMBL" id="KAJ8602337.1"/>
    </source>
</evidence>
<feature type="signal peptide" evidence="6">
    <location>
        <begin position="1"/>
        <end position="18"/>
    </location>
</feature>
<evidence type="ECO:0000313" key="9">
    <source>
        <dbReference type="Proteomes" id="UP001230188"/>
    </source>
</evidence>
<dbReference type="Pfam" id="PF09258">
    <property type="entry name" value="Glyco_transf_64"/>
    <property type="match status" value="1"/>
</dbReference>
<dbReference type="SUPFAM" id="SSF53448">
    <property type="entry name" value="Nucleotide-diphospho-sugar transferases"/>
    <property type="match status" value="1"/>
</dbReference>
<evidence type="ECO:0000256" key="1">
    <source>
        <dbReference type="ARBA" id="ARBA00004370"/>
    </source>
</evidence>
<feature type="domain" description="Glycosyl transferase 64" evidence="7">
    <location>
        <begin position="71"/>
        <end position="335"/>
    </location>
</feature>
<keyword evidence="9" id="KW-1185">Reference proteome</keyword>
<dbReference type="EMBL" id="JAQMWT010000381">
    <property type="protein sequence ID" value="KAJ8602337.1"/>
    <property type="molecule type" value="Genomic_DNA"/>
</dbReference>
<feature type="chain" id="PRO_5042026088" description="Glycosyl transferase 64 domain-containing protein" evidence="6">
    <location>
        <begin position="19"/>
        <end position="472"/>
    </location>
</feature>
<keyword evidence="6" id="KW-0732">Signal</keyword>
<dbReference type="GO" id="GO:0016757">
    <property type="term" value="F:glycosyltransferase activity"/>
    <property type="evidence" value="ECO:0007669"/>
    <property type="project" value="InterPro"/>
</dbReference>
<protein>
    <recommendedName>
        <fullName evidence="7">Glycosyl transferase 64 domain-containing protein</fullName>
    </recommendedName>
</protein>
<comment type="subcellular location">
    <subcellularLocation>
        <location evidence="1">Membrane</location>
    </subcellularLocation>
</comment>
<name>A0AAD7XI33_9STRA</name>
<feature type="compositionally biased region" description="Basic residues" evidence="5">
    <location>
        <begin position="364"/>
        <end position="374"/>
    </location>
</feature>
<feature type="compositionally biased region" description="Acidic residues" evidence="5">
    <location>
        <begin position="379"/>
        <end position="389"/>
    </location>
</feature>
<keyword evidence="2" id="KW-0808">Transferase</keyword>
<gene>
    <name evidence="8" type="ORF">CTAYLR_004210</name>
</gene>
<organism evidence="8 9">
    <name type="scientific">Chrysophaeum taylorii</name>
    <dbReference type="NCBI Taxonomy" id="2483200"/>
    <lineage>
        <taxon>Eukaryota</taxon>
        <taxon>Sar</taxon>
        <taxon>Stramenopiles</taxon>
        <taxon>Ochrophyta</taxon>
        <taxon>Pelagophyceae</taxon>
        <taxon>Pelagomonadales</taxon>
        <taxon>Pelagomonadaceae</taxon>
        <taxon>Chrysophaeum</taxon>
    </lineage>
</organism>
<proteinExistence type="predicted"/>
<dbReference type="PANTHER" id="PTHR48261">
    <property type="entry name" value="ACETYLGLUCOSAMINYLTRANSFERASE"/>
    <property type="match status" value="1"/>
</dbReference>
<feature type="compositionally biased region" description="Basic residues" evidence="5">
    <location>
        <begin position="426"/>
        <end position="441"/>
    </location>
</feature>
<evidence type="ECO:0000256" key="3">
    <source>
        <dbReference type="ARBA" id="ARBA00023136"/>
    </source>
</evidence>
<evidence type="ECO:0000256" key="5">
    <source>
        <dbReference type="SAM" id="MobiDB-lite"/>
    </source>
</evidence>
<evidence type="ECO:0000259" key="7">
    <source>
        <dbReference type="Pfam" id="PF09258"/>
    </source>
</evidence>
<dbReference type="InterPro" id="IPR015338">
    <property type="entry name" value="GT64_dom"/>
</dbReference>
<evidence type="ECO:0000256" key="6">
    <source>
        <dbReference type="SAM" id="SignalP"/>
    </source>
</evidence>
<keyword evidence="3" id="KW-0472">Membrane</keyword>
<dbReference type="InterPro" id="IPR004263">
    <property type="entry name" value="Exostosin"/>
</dbReference>
<feature type="region of interest" description="Disordered" evidence="5">
    <location>
        <begin position="356"/>
        <end position="450"/>
    </location>
</feature>
<comment type="caution">
    <text evidence="8">The sequence shown here is derived from an EMBL/GenBank/DDBJ whole genome shotgun (WGS) entry which is preliminary data.</text>
</comment>
<dbReference type="Gene3D" id="3.90.550.10">
    <property type="entry name" value="Spore Coat Polysaccharide Biosynthesis Protein SpsA, Chain A"/>
    <property type="match status" value="1"/>
</dbReference>
<keyword evidence="4" id="KW-1015">Disulfide bond</keyword>